<dbReference type="InterPro" id="IPR002347">
    <property type="entry name" value="SDR_fam"/>
</dbReference>
<dbReference type="PRINTS" id="PR00081">
    <property type="entry name" value="GDHRDH"/>
</dbReference>
<evidence type="ECO:0000313" key="3">
    <source>
        <dbReference type="EMBL" id="OYN86453.1"/>
    </source>
</evidence>
<dbReference type="EMBL" id="NMVI01000018">
    <property type="protein sequence ID" value="OYN86453.1"/>
    <property type="molecule type" value="Genomic_DNA"/>
</dbReference>
<sequence>MRIFLTGGSRGIGRALVDQLAAEHELWLLGRDEAAMTVLADLLPRAHAVIGDLADPAAAAAAVGEVPDVDAVIHVAGLGGLAEVAELTLAEQEQMFAVNLHSPVAITQALLPGLRKTRGIVIFVNSTAAIRSREGWSAYASSKAALRSFADVLREEEGPRGVRVSTVLPGRTASDMQEGIAAAEGRDYRPDLILPAESVASAIRFALELPPTGLVSELRIEPLRR</sequence>
<reference evidence="3 4" key="1">
    <citation type="submission" date="2017-07" db="EMBL/GenBank/DDBJ databases">
        <title>Draft whole genome sequences of clinical Proprionibacteriaceae strains.</title>
        <authorList>
            <person name="Bernier A.-M."/>
            <person name="Bernard K."/>
            <person name="Domingo M.-C."/>
        </authorList>
    </citation>
    <scope>NUCLEOTIDE SEQUENCE [LARGE SCALE GENOMIC DNA]</scope>
    <source>
        <strain evidence="3 4">NML 160184</strain>
    </source>
</reference>
<comment type="caution">
    <text evidence="3">The sequence shown here is derived from an EMBL/GenBank/DDBJ whole genome shotgun (WGS) entry which is preliminary data.</text>
</comment>
<dbReference type="AlphaFoldDB" id="A0A255EE99"/>
<dbReference type="NCBIfam" id="NF006073">
    <property type="entry name" value="PRK08219.1"/>
    <property type="match status" value="1"/>
</dbReference>
<gene>
    <name evidence="3" type="ORF">CGZ92_08880</name>
</gene>
<dbReference type="PANTHER" id="PTHR44196">
    <property type="entry name" value="DEHYDROGENASE/REDUCTASE SDR FAMILY MEMBER 7B"/>
    <property type="match status" value="1"/>
</dbReference>
<proteinExistence type="inferred from homology"/>
<comment type="similarity">
    <text evidence="1">Belongs to the short-chain dehydrogenases/reductases (SDR) family.</text>
</comment>
<dbReference type="GO" id="GO:0016491">
    <property type="term" value="F:oxidoreductase activity"/>
    <property type="evidence" value="ECO:0007669"/>
    <property type="project" value="UniProtKB-KW"/>
</dbReference>
<dbReference type="RefSeq" id="WP_094451021.1">
    <property type="nucleotide sequence ID" value="NZ_NMVI01000018.1"/>
</dbReference>
<evidence type="ECO:0000313" key="4">
    <source>
        <dbReference type="Proteomes" id="UP000216533"/>
    </source>
</evidence>
<dbReference type="Gene3D" id="3.40.50.720">
    <property type="entry name" value="NAD(P)-binding Rossmann-like Domain"/>
    <property type="match status" value="1"/>
</dbReference>
<dbReference type="Proteomes" id="UP000216533">
    <property type="component" value="Unassembled WGS sequence"/>
</dbReference>
<organism evidence="3 4">
    <name type="scientific">Parenemella sanctibonifatiensis</name>
    <dbReference type="NCBI Taxonomy" id="2016505"/>
    <lineage>
        <taxon>Bacteria</taxon>
        <taxon>Bacillati</taxon>
        <taxon>Actinomycetota</taxon>
        <taxon>Actinomycetes</taxon>
        <taxon>Propionibacteriales</taxon>
        <taxon>Propionibacteriaceae</taxon>
        <taxon>Parenemella</taxon>
    </lineage>
</organism>
<dbReference type="InterPro" id="IPR036291">
    <property type="entry name" value="NAD(P)-bd_dom_sf"/>
</dbReference>
<accession>A0A255EE99</accession>
<dbReference type="GO" id="GO:0016020">
    <property type="term" value="C:membrane"/>
    <property type="evidence" value="ECO:0007669"/>
    <property type="project" value="TreeGrafter"/>
</dbReference>
<evidence type="ECO:0000256" key="1">
    <source>
        <dbReference type="ARBA" id="ARBA00006484"/>
    </source>
</evidence>
<keyword evidence="2" id="KW-0560">Oxidoreductase</keyword>
<dbReference type="CDD" id="cd05233">
    <property type="entry name" value="SDR_c"/>
    <property type="match status" value="1"/>
</dbReference>
<protein>
    <submittedName>
        <fullName evidence="3">Short chain dehydrogenase</fullName>
    </submittedName>
</protein>
<dbReference type="SUPFAM" id="SSF51735">
    <property type="entry name" value="NAD(P)-binding Rossmann-fold domains"/>
    <property type="match status" value="1"/>
</dbReference>
<dbReference type="InterPro" id="IPR020904">
    <property type="entry name" value="Sc_DH/Rdtase_CS"/>
</dbReference>
<dbReference type="Pfam" id="PF00106">
    <property type="entry name" value="adh_short"/>
    <property type="match status" value="1"/>
</dbReference>
<dbReference type="PROSITE" id="PS00061">
    <property type="entry name" value="ADH_SHORT"/>
    <property type="match status" value="1"/>
</dbReference>
<evidence type="ECO:0000256" key="2">
    <source>
        <dbReference type="ARBA" id="ARBA00023002"/>
    </source>
</evidence>
<dbReference type="PANTHER" id="PTHR44196:SF1">
    <property type="entry name" value="DEHYDROGENASE_REDUCTASE SDR FAMILY MEMBER 7B"/>
    <property type="match status" value="1"/>
</dbReference>
<name>A0A255EE99_9ACTN</name>